<dbReference type="EMBL" id="LN609529">
    <property type="protein sequence ID" value="CEF67360.1"/>
    <property type="molecule type" value="Genomic_DNA"/>
</dbReference>
<dbReference type="Proteomes" id="UP000035682">
    <property type="component" value="Unplaced"/>
</dbReference>
<evidence type="ECO:0000313" key="1">
    <source>
        <dbReference type="EMBL" id="CEF67360.1"/>
    </source>
</evidence>
<organism evidence="1">
    <name type="scientific">Strongyloides ratti</name>
    <name type="common">Parasitic roundworm</name>
    <dbReference type="NCBI Taxonomy" id="34506"/>
    <lineage>
        <taxon>Eukaryota</taxon>
        <taxon>Metazoa</taxon>
        <taxon>Ecdysozoa</taxon>
        <taxon>Nematoda</taxon>
        <taxon>Chromadorea</taxon>
        <taxon>Rhabditida</taxon>
        <taxon>Tylenchina</taxon>
        <taxon>Panagrolaimomorpha</taxon>
        <taxon>Strongyloidoidea</taxon>
        <taxon>Strongyloididae</taxon>
        <taxon>Strongyloides</taxon>
    </lineage>
</organism>
<evidence type="ECO:0000313" key="3">
    <source>
        <dbReference type="WBParaSite" id="SRAE_2000202400.1"/>
    </source>
</evidence>
<dbReference type="WormBase" id="SRAE_2000202400">
    <property type="protein sequence ID" value="SRP04156"/>
    <property type="gene ID" value="WBGene00262231"/>
</dbReference>
<dbReference type="RefSeq" id="XP_024506560.1">
    <property type="nucleotide sequence ID" value="XM_024653045.1"/>
</dbReference>
<dbReference type="AlphaFoldDB" id="A0A090LIN8"/>
<proteinExistence type="predicted"/>
<protein>
    <submittedName>
        <fullName evidence="1 3">Uncharacterized protein</fullName>
    </submittedName>
</protein>
<gene>
    <name evidence="1 3 4" type="ORF">SRAE_2000202400</name>
</gene>
<sequence length="116" mass="13641">MEINNVAESMRKILKESRYTVEQSMKQFDDMISDLIFEQGCVLEKILLDQLPQEIVDMTNKKYLELRYEALADNSISNVEDTMYYFDRLREKVKKGHATDVEEKVYNTIKSCGKSK</sequence>
<reference evidence="3" key="2">
    <citation type="submission" date="2020-12" db="UniProtKB">
        <authorList>
            <consortium name="WormBaseParasite"/>
        </authorList>
    </citation>
    <scope>IDENTIFICATION</scope>
</reference>
<dbReference type="CTD" id="36379725"/>
<evidence type="ECO:0000313" key="2">
    <source>
        <dbReference type="Proteomes" id="UP000035682"/>
    </source>
</evidence>
<evidence type="ECO:0000313" key="4">
    <source>
        <dbReference type="WormBase" id="SRAE_2000202400"/>
    </source>
</evidence>
<accession>A0A090LIN8</accession>
<reference evidence="1 2" key="1">
    <citation type="submission" date="2014-09" db="EMBL/GenBank/DDBJ databases">
        <authorList>
            <person name="Martin A.A."/>
        </authorList>
    </citation>
    <scope>NUCLEOTIDE SEQUENCE</scope>
    <source>
        <strain evidence="2">ED321</strain>
        <strain evidence="1">ED321 Heterogonic</strain>
    </source>
</reference>
<dbReference type="WBParaSite" id="SRAE_2000202400.1">
    <property type="protein sequence ID" value="SRAE_2000202400.1"/>
    <property type="gene ID" value="WBGene00262231"/>
</dbReference>
<keyword evidence="2" id="KW-1185">Reference proteome</keyword>
<name>A0A090LIN8_STRRB</name>
<dbReference type="GeneID" id="36379725"/>